<keyword evidence="7 12" id="KW-0812">Transmembrane</keyword>
<evidence type="ECO:0000256" key="4">
    <source>
        <dbReference type="ARBA" id="ARBA00022502"/>
    </source>
</evidence>
<dbReference type="InParanoid" id="I2H050"/>
<evidence type="ECO:0000256" key="8">
    <source>
        <dbReference type="ARBA" id="ARBA00022824"/>
    </source>
</evidence>
<dbReference type="GO" id="GO:0000026">
    <property type="term" value="F:alpha-1,2-mannosyltransferase activity"/>
    <property type="evidence" value="ECO:0007669"/>
    <property type="project" value="EnsemblFungi"/>
</dbReference>
<protein>
    <recommendedName>
        <fullName evidence="12">Mannosyltransferase</fullName>
        <ecNumber evidence="12">2.4.1.-</ecNumber>
    </recommendedName>
</protein>
<evidence type="ECO:0000256" key="9">
    <source>
        <dbReference type="ARBA" id="ARBA00022989"/>
    </source>
</evidence>
<evidence type="ECO:0000256" key="11">
    <source>
        <dbReference type="ARBA" id="ARBA00024708"/>
    </source>
</evidence>
<keyword evidence="4" id="KW-0337">GPI-anchor biosynthesis</keyword>
<dbReference type="eggNOG" id="KOG1771">
    <property type="taxonomic scope" value="Eukaryota"/>
</dbReference>
<keyword evidence="5 12" id="KW-0328">Glycosyltransferase</keyword>
<dbReference type="FunCoup" id="I2H050">
    <property type="interactions" value="914"/>
</dbReference>
<keyword evidence="9 12" id="KW-1133">Transmembrane helix</keyword>
<dbReference type="HOGENOM" id="CLU_012353_2_0_1"/>
<evidence type="ECO:0000256" key="7">
    <source>
        <dbReference type="ARBA" id="ARBA00022692"/>
    </source>
</evidence>
<accession>I2H050</accession>
<comment type="similarity">
    <text evidence="3">Belongs to the glycosyltransferase 22 family. PIGB subfamily.</text>
</comment>
<keyword evidence="6" id="KW-0808">Transferase</keyword>
<dbReference type="KEGG" id="tbl:TBLA_0B09350"/>
<feature type="transmembrane region" description="Helical" evidence="12">
    <location>
        <begin position="399"/>
        <end position="419"/>
    </location>
</feature>
<evidence type="ECO:0000256" key="2">
    <source>
        <dbReference type="ARBA" id="ARBA00004687"/>
    </source>
</evidence>
<feature type="transmembrane region" description="Helical" evidence="12">
    <location>
        <begin position="257"/>
        <end position="273"/>
    </location>
</feature>
<dbReference type="OMA" id="HEWPDYL"/>
<evidence type="ECO:0000256" key="1">
    <source>
        <dbReference type="ARBA" id="ARBA00004477"/>
    </source>
</evidence>
<keyword evidence="10 12" id="KW-0472">Membrane</keyword>
<name>I2H050_HENB6</name>
<evidence type="ECO:0000256" key="3">
    <source>
        <dbReference type="ARBA" id="ARBA00006065"/>
    </source>
</evidence>
<feature type="transmembrane region" description="Helical" evidence="12">
    <location>
        <begin position="431"/>
        <end position="449"/>
    </location>
</feature>
<dbReference type="STRING" id="1071380.I2H050"/>
<proteinExistence type="inferred from homology"/>
<dbReference type="OrthoDB" id="416834at2759"/>
<keyword evidence="14" id="KW-1185">Reference proteome</keyword>
<sequence length="614" mass="71732">MSDKQTEKLANHQQSRKVSLLGIFICVRLINSFLTNTFFQADEFYQSLEPAHFKAFGYGTLTWEWNQGLRSYAFPLIFELVYRLSNWFTIITTVALQLFVTTWGWVLNLNLLNPQLTQQVLLDMYGLPTNYHSFMEYHTTIYGPKIIMSIIASLGEYYSIKFIEKLYFNSIKKQNDIKPDSSQLNNLLKIATILSITNFFNGFFITRTFINSFEMTLTAMALYYWDWSTGLNEINSWGFMKSLILATFACWQRPSNALVWIVLGGFLILSLLQSKQFSKIILLISRSLIAICISGGINCIIDYYFYGKWTFPVIKFLKFNFTTPLSKFYGTAPWNFHIFQSLPILLGYSIPYFVIGLFMVNRMIKKYDSYYENPFTQLKAVILINLIAYSLISHKEFRFIYPLQPILLCFATFGASFITDSPRFKSLGFDLIWILGFCSILVASAICMIHESGTIDVIKFLHDEPNLKSLGFMMPCHSTPAQSYLHRNDIEDLWSISCEPPLHLLDDTDSLNSKISIDKKLESYMDESDYLYDDIEKFIYKNFPPIFNDKLRSPGKDYTYEWPQFLVIFEHLDDAYLNDFLKDSNYLEYTRFFNSIVHWDSRRAGDVIIYEKMK</sequence>
<evidence type="ECO:0000313" key="14">
    <source>
        <dbReference type="Proteomes" id="UP000002866"/>
    </source>
</evidence>
<dbReference type="Proteomes" id="UP000002866">
    <property type="component" value="Chromosome 2"/>
</dbReference>
<reference evidence="13 14" key="1">
    <citation type="journal article" date="2011" name="Proc. Natl. Acad. Sci. U.S.A.">
        <title>Evolutionary erosion of yeast sex chromosomes by mating-type switching accidents.</title>
        <authorList>
            <person name="Gordon J.L."/>
            <person name="Armisen D."/>
            <person name="Proux-Wera E."/>
            <person name="Oheigeartaigh S.S."/>
            <person name="Byrne K.P."/>
            <person name="Wolfe K.H."/>
        </authorList>
    </citation>
    <scope>NUCLEOTIDE SEQUENCE [LARGE SCALE GENOMIC DNA]</scope>
    <source>
        <strain evidence="14">ATCC 34711 / CBS 6284 / DSM 70876 / NBRC 10599 / NRRL Y-10934 / UCD 77-7</strain>
    </source>
</reference>
<dbReference type="PANTHER" id="PTHR22760">
    <property type="entry name" value="GLYCOSYLTRANSFERASE"/>
    <property type="match status" value="1"/>
</dbReference>
<dbReference type="EC" id="2.4.1.-" evidence="12"/>
<dbReference type="GO" id="GO:0005789">
    <property type="term" value="C:endoplasmic reticulum membrane"/>
    <property type="evidence" value="ECO:0007669"/>
    <property type="project" value="UniProtKB-SubCell"/>
</dbReference>
<dbReference type="GO" id="GO:0006506">
    <property type="term" value="P:GPI anchor biosynthetic process"/>
    <property type="evidence" value="ECO:0007669"/>
    <property type="project" value="UniProtKB-UniPathway"/>
</dbReference>
<evidence type="ECO:0000256" key="6">
    <source>
        <dbReference type="ARBA" id="ARBA00022679"/>
    </source>
</evidence>
<feature type="transmembrane region" description="Helical" evidence="12">
    <location>
        <begin position="338"/>
        <end position="360"/>
    </location>
</feature>
<evidence type="ECO:0000256" key="5">
    <source>
        <dbReference type="ARBA" id="ARBA00022676"/>
    </source>
</evidence>
<evidence type="ECO:0000313" key="13">
    <source>
        <dbReference type="EMBL" id="CCH59752.1"/>
    </source>
</evidence>
<comment type="pathway">
    <text evidence="2">Glycolipid biosynthesis; glycosylphosphatidylinositol-anchor biosynthesis.</text>
</comment>
<comment type="function">
    <text evidence="11">Mannosyltransferase involved in glycosylphosphatidylinositol-anchor biosynthesis. Transfers the third mannose to Man2-GlcN-acyl-PI during GPI precursor assembly.</text>
</comment>
<keyword evidence="8 12" id="KW-0256">Endoplasmic reticulum</keyword>
<gene>
    <name evidence="13" type="primary">TBLA0B09350</name>
    <name evidence="13" type="ORF">TBLA_0B09350</name>
</gene>
<dbReference type="RefSeq" id="XP_004179271.1">
    <property type="nucleotide sequence ID" value="XM_004179223.1"/>
</dbReference>
<feature type="transmembrane region" description="Helical" evidence="12">
    <location>
        <begin position="87"/>
        <end position="107"/>
    </location>
</feature>
<dbReference type="Pfam" id="PF03901">
    <property type="entry name" value="Glyco_transf_22"/>
    <property type="match status" value="1"/>
</dbReference>
<feature type="transmembrane region" description="Helical" evidence="12">
    <location>
        <begin position="187"/>
        <end position="210"/>
    </location>
</feature>
<comment type="subcellular location">
    <subcellularLocation>
        <location evidence="1 12">Endoplasmic reticulum membrane</location>
        <topology evidence="1 12">Multi-pass membrane protein</topology>
    </subcellularLocation>
</comment>
<dbReference type="PANTHER" id="PTHR22760:SF4">
    <property type="entry name" value="GPI MANNOSYLTRANSFERASE 3"/>
    <property type="match status" value="1"/>
</dbReference>
<feature type="transmembrane region" description="Helical" evidence="12">
    <location>
        <begin position="280"/>
        <end position="306"/>
    </location>
</feature>
<dbReference type="InterPro" id="IPR005599">
    <property type="entry name" value="GPI_mannosylTrfase"/>
</dbReference>
<evidence type="ECO:0000256" key="10">
    <source>
        <dbReference type="ARBA" id="ARBA00023136"/>
    </source>
</evidence>
<dbReference type="GeneID" id="14494226"/>
<dbReference type="AlphaFoldDB" id="I2H050"/>
<dbReference type="UniPathway" id="UPA00196"/>
<evidence type="ECO:0000256" key="12">
    <source>
        <dbReference type="RuleBase" id="RU363075"/>
    </source>
</evidence>
<organism evidence="13 14">
    <name type="scientific">Henningerozyma blattae (strain ATCC 34711 / CBS 6284 / DSM 70876 / NBRC 10599 / NRRL Y-10934 / UCD 77-7)</name>
    <name type="common">Yeast</name>
    <name type="synonym">Tetrapisispora blattae</name>
    <dbReference type="NCBI Taxonomy" id="1071380"/>
    <lineage>
        <taxon>Eukaryota</taxon>
        <taxon>Fungi</taxon>
        <taxon>Dikarya</taxon>
        <taxon>Ascomycota</taxon>
        <taxon>Saccharomycotina</taxon>
        <taxon>Saccharomycetes</taxon>
        <taxon>Saccharomycetales</taxon>
        <taxon>Saccharomycetaceae</taxon>
        <taxon>Henningerozyma</taxon>
    </lineage>
</organism>
<dbReference type="EMBL" id="HE806317">
    <property type="protein sequence ID" value="CCH59752.1"/>
    <property type="molecule type" value="Genomic_DNA"/>
</dbReference>